<keyword evidence="2" id="KW-1185">Reference proteome</keyword>
<dbReference type="EMBL" id="CP109109">
    <property type="protein sequence ID" value="WSB95824.1"/>
    <property type="molecule type" value="Genomic_DNA"/>
</dbReference>
<proteinExistence type="predicted"/>
<evidence type="ECO:0000313" key="1">
    <source>
        <dbReference type="EMBL" id="WSB95824.1"/>
    </source>
</evidence>
<accession>A0ACD4ZCF2</accession>
<protein>
    <submittedName>
        <fullName evidence="1">DUF6223 family protein</fullName>
    </submittedName>
</protein>
<reference evidence="1" key="1">
    <citation type="submission" date="2022-10" db="EMBL/GenBank/DDBJ databases">
        <title>The complete genomes of actinobacterial strains from the NBC collection.</title>
        <authorList>
            <person name="Joergensen T.S."/>
            <person name="Alvarez Arevalo M."/>
            <person name="Sterndorff E.B."/>
            <person name="Faurdal D."/>
            <person name="Vuksanovic O."/>
            <person name="Mourched A.-S."/>
            <person name="Charusanti P."/>
            <person name="Shaw S."/>
            <person name="Blin K."/>
            <person name="Weber T."/>
        </authorList>
    </citation>
    <scope>NUCLEOTIDE SEQUENCE</scope>
    <source>
        <strain evidence="1">NBC 01771</strain>
    </source>
</reference>
<gene>
    <name evidence="1" type="ORF">OG835_01485</name>
</gene>
<sequence length="119" mass="11343">MNASDVLMAAAEGGVIGDGRIGANLALAVGAVGVAIGWLALARVAGRSRTGNARTGAISAMTVGLAGTVLAVLHLATASGGPGTGNGLVGAVAAIPLGVIAIVLGRRALIRSRRTVPAG</sequence>
<evidence type="ECO:0000313" key="2">
    <source>
        <dbReference type="Proteomes" id="UP001348369"/>
    </source>
</evidence>
<organism evidence="1 2">
    <name type="scientific">Streptomyces scopuliridis</name>
    <dbReference type="NCBI Taxonomy" id="452529"/>
    <lineage>
        <taxon>Bacteria</taxon>
        <taxon>Bacillati</taxon>
        <taxon>Actinomycetota</taxon>
        <taxon>Actinomycetes</taxon>
        <taxon>Kitasatosporales</taxon>
        <taxon>Streptomycetaceae</taxon>
        <taxon>Streptomyces</taxon>
    </lineage>
</organism>
<dbReference type="Proteomes" id="UP001348369">
    <property type="component" value="Chromosome"/>
</dbReference>
<name>A0ACD4ZCF2_9ACTN</name>